<dbReference type="EMBL" id="CADCWG010000329">
    <property type="protein sequence ID" value="CAA9580158.1"/>
    <property type="molecule type" value="Genomic_DNA"/>
</dbReference>
<sequence>MTHPAPRPDVAEGFSVRPWSSPCPRIGFPSRSAGAPADGSGRASVLPTITAVCAAPLPLDVRRPADLHSDRSIGL</sequence>
<dbReference type="AlphaFoldDB" id="A0A6J4VJW3"/>
<evidence type="ECO:0000256" key="1">
    <source>
        <dbReference type="SAM" id="MobiDB-lite"/>
    </source>
</evidence>
<organism evidence="2">
    <name type="scientific">uncultured Thermomicrobiales bacterium</name>
    <dbReference type="NCBI Taxonomy" id="1645740"/>
    <lineage>
        <taxon>Bacteria</taxon>
        <taxon>Pseudomonadati</taxon>
        <taxon>Thermomicrobiota</taxon>
        <taxon>Thermomicrobia</taxon>
        <taxon>Thermomicrobiales</taxon>
        <taxon>environmental samples</taxon>
    </lineage>
</organism>
<name>A0A6J4VJW3_9BACT</name>
<reference evidence="2" key="1">
    <citation type="submission" date="2020-02" db="EMBL/GenBank/DDBJ databases">
        <authorList>
            <person name="Meier V. D."/>
        </authorList>
    </citation>
    <scope>NUCLEOTIDE SEQUENCE</scope>
    <source>
        <strain evidence="2">AVDCRST_MAG49</strain>
    </source>
</reference>
<protein>
    <submittedName>
        <fullName evidence="2">Uncharacterized protein</fullName>
    </submittedName>
</protein>
<proteinExistence type="predicted"/>
<evidence type="ECO:0000313" key="2">
    <source>
        <dbReference type="EMBL" id="CAA9580158.1"/>
    </source>
</evidence>
<feature type="region of interest" description="Disordered" evidence="1">
    <location>
        <begin position="1"/>
        <end position="42"/>
    </location>
</feature>
<accession>A0A6J4VJW3</accession>
<gene>
    <name evidence="2" type="ORF">AVDCRST_MAG49-4748</name>
</gene>